<dbReference type="OrthoDB" id="185373at2759"/>
<dbReference type="InterPro" id="IPR011990">
    <property type="entry name" value="TPR-like_helical_dom_sf"/>
</dbReference>
<dbReference type="InterPro" id="IPR046960">
    <property type="entry name" value="PPR_At4g14850-like_plant"/>
</dbReference>
<dbReference type="GO" id="GO:0003723">
    <property type="term" value="F:RNA binding"/>
    <property type="evidence" value="ECO:0007669"/>
    <property type="project" value="InterPro"/>
</dbReference>
<organism evidence="4 5">
    <name type="scientific">Jatropha curcas</name>
    <name type="common">Barbados nut</name>
    <dbReference type="NCBI Taxonomy" id="180498"/>
    <lineage>
        <taxon>Eukaryota</taxon>
        <taxon>Viridiplantae</taxon>
        <taxon>Streptophyta</taxon>
        <taxon>Embryophyta</taxon>
        <taxon>Tracheophyta</taxon>
        <taxon>Spermatophyta</taxon>
        <taxon>Magnoliopsida</taxon>
        <taxon>eudicotyledons</taxon>
        <taxon>Gunneridae</taxon>
        <taxon>Pentapetalae</taxon>
        <taxon>rosids</taxon>
        <taxon>fabids</taxon>
        <taxon>Malpighiales</taxon>
        <taxon>Euphorbiaceae</taxon>
        <taxon>Crotonoideae</taxon>
        <taxon>Jatropheae</taxon>
        <taxon>Jatropha</taxon>
    </lineage>
</organism>
<evidence type="ECO:0008006" key="6">
    <source>
        <dbReference type="Google" id="ProtNLM"/>
    </source>
</evidence>
<feature type="repeat" description="PPR" evidence="3">
    <location>
        <begin position="166"/>
        <end position="200"/>
    </location>
</feature>
<dbReference type="PANTHER" id="PTHR47926">
    <property type="entry name" value="PENTATRICOPEPTIDE REPEAT-CONTAINING PROTEIN"/>
    <property type="match status" value="1"/>
</dbReference>
<dbReference type="KEGG" id="jcu:105649761"/>
<proteinExistence type="inferred from homology"/>
<accession>A0A067JNZ5</accession>
<dbReference type="FunFam" id="1.25.40.10:FF:000090">
    <property type="entry name" value="Pentatricopeptide repeat-containing protein, chloroplastic"/>
    <property type="match status" value="1"/>
</dbReference>
<dbReference type="NCBIfam" id="TIGR00756">
    <property type="entry name" value="PPR"/>
    <property type="match status" value="4"/>
</dbReference>
<protein>
    <recommendedName>
        <fullName evidence="6">Pentatricopeptide repeat-containing protein</fullName>
    </recommendedName>
</protein>
<dbReference type="FunFam" id="1.25.40.10:FF:001103">
    <property type="entry name" value="Glycerol-3-phosphate dehydrogenase [NAD(+)]"/>
    <property type="match status" value="1"/>
</dbReference>
<dbReference type="EMBL" id="KK915662">
    <property type="protein sequence ID" value="KDP21214.1"/>
    <property type="molecule type" value="Genomic_DNA"/>
</dbReference>
<evidence type="ECO:0000256" key="1">
    <source>
        <dbReference type="ARBA" id="ARBA00022737"/>
    </source>
</evidence>
<keyword evidence="1" id="KW-0677">Repeat</keyword>
<dbReference type="InterPro" id="IPR046848">
    <property type="entry name" value="E_motif"/>
</dbReference>
<evidence type="ECO:0000313" key="4">
    <source>
        <dbReference type="EMBL" id="KDP21214.1"/>
    </source>
</evidence>
<comment type="similarity">
    <text evidence="2">Belongs to the PPR family. PCMP-E subfamily.</text>
</comment>
<evidence type="ECO:0000256" key="3">
    <source>
        <dbReference type="PROSITE-ProRule" id="PRU00708"/>
    </source>
</evidence>
<dbReference type="Pfam" id="PF01535">
    <property type="entry name" value="PPR"/>
    <property type="match status" value="4"/>
</dbReference>
<dbReference type="GO" id="GO:0009451">
    <property type="term" value="P:RNA modification"/>
    <property type="evidence" value="ECO:0007669"/>
    <property type="project" value="InterPro"/>
</dbReference>
<feature type="repeat" description="PPR" evidence="3">
    <location>
        <begin position="267"/>
        <end position="301"/>
    </location>
</feature>
<feature type="repeat" description="PPR" evidence="3">
    <location>
        <begin position="37"/>
        <end position="71"/>
    </location>
</feature>
<dbReference type="Pfam" id="PF13041">
    <property type="entry name" value="PPR_2"/>
    <property type="match status" value="3"/>
</dbReference>
<dbReference type="AlphaFoldDB" id="A0A067JNZ5"/>
<sequence length="587" mass="64992">MIPEAIGSLLHYCSKIKALRHGLYLHAAALKTGMLSDVVVSNHVLNMYAKCGKITYARQLFDEMSERNLVSWSAMISGYDQVGQPLLAFDLFSQMRLVPNEYVLASVISACASLMALVQGQQIHAQSLKFGSATISFVSNALISMYMKCGQCNDALCVHDEASELNAVSYNALIAGFVENQQPEKGIEVFKLMHHKGFVPDKYTFAGMLGICNSSDDFWKGTQLHCQAIKLKIDSSAFIGNVIVTMYSKFNLIEEAEKSCRVIEEKDLISWNTLITACSRCKDYKKALSVFKEMSNENCVQPDDFTFAGVLAACAGLASIRHGQQIHANMIRTRQYQDVGVGNALVNMYAKCGSIRNAYDTFSRMLHRNLVSWNTIIAGFGNHGLGVNAIEHFEMMKTLGVKPDSVTFVGLLAACNHAGLVEEGQLYFNSMEETYGISPDLEHFCCIIDLLGRSGRLKEAEEYMKKLPFGHDPIVLGSMLSASRLHGDVVIGEHLARQLLKLQPVTTSPYVLLSNLYAANETWGGVAEAWKMLKGSGLKKEPGHSLIDVMGIFEKFKMADFSHPRIEEIKDILETLNWAVNEVSSNH</sequence>
<dbReference type="FunFam" id="1.25.40.10:FF:000351">
    <property type="entry name" value="Pentatricopeptide repeat-containing protein"/>
    <property type="match status" value="1"/>
</dbReference>
<dbReference type="PROSITE" id="PS51375">
    <property type="entry name" value="PPR"/>
    <property type="match status" value="4"/>
</dbReference>
<dbReference type="FunFam" id="1.25.40.10:FF:000196">
    <property type="entry name" value="Pentatricopeptide repeat-containing protein At4g14850"/>
    <property type="match status" value="1"/>
</dbReference>
<evidence type="ECO:0000313" key="5">
    <source>
        <dbReference type="Proteomes" id="UP000027138"/>
    </source>
</evidence>
<dbReference type="PANTHER" id="PTHR47926:SF452">
    <property type="entry name" value="PENTATRICOPEPTIDE REPEAT-CONTAINING PROTEIN"/>
    <property type="match status" value="1"/>
</dbReference>
<gene>
    <name evidence="4" type="ORF">JCGZ_21685</name>
</gene>
<dbReference type="Pfam" id="PF20431">
    <property type="entry name" value="E_motif"/>
    <property type="match status" value="1"/>
</dbReference>
<dbReference type="InterPro" id="IPR002885">
    <property type="entry name" value="PPR_rpt"/>
</dbReference>
<dbReference type="Proteomes" id="UP000027138">
    <property type="component" value="Unassembled WGS sequence"/>
</dbReference>
<dbReference type="Gene3D" id="1.25.40.10">
    <property type="entry name" value="Tetratricopeptide repeat domain"/>
    <property type="match status" value="4"/>
</dbReference>
<keyword evidence="5" id="KW-1185">Reference proteome</keyword>
<reference evidence="4 5" key="1">
    <citation type="journal article" date="2014" name="PLoS ONE">
        <title>Global Analysis of Gene Expression Profiles in Physic Nut (Jatropha curcas L.) Seedlings Exposed to Salt Stress.</title>
        <authorList>
            <person name="Zhang L."/>
            <person name="Zhang C."/>
            <person name="Wu P."/>
            <person name="Chen Y."/>
            <person name="Li M."/>
            <person name="Jiang H."/>
            <person name="Wu G."/>
        </authorList>
    </citation>
    <scope>NUCLEOTIDE SEQUENCE [LARGE SCALE GENOMIC DNA]</scope>
    <source>
        <strain evidence="5">cv. GZQX0401</strain>
        <tissue evidence="4">Young leaves</tissue>
    </source>
</reference>
<feature type="repeat" description="PPR" evidence="3">
    <location>
        <begin position="369"/>
        <end position="403"/>
    </location>
</feature>
<name>A0A067JNZ5_JATCU</name>
<evidence type="ECO:0000256" key="2">
    <source>
        <dbReference type="ARBA" id="ARBA00061659"/>
    </source>
</evidence>